<dbReference type="InterPro" id="IPR050602">
    <property type="entry name" value="Malonyl-ACP_OMT"/>
</dbReference>
<reference evidence="3 4" key="1">
    <citation type="submission" date="2018-09" db="EMBL/GenBank/DDBJ databases">
        <title>Altererythrobacter spongiae sp. nov., isolated from a marine sponge.</title>
        <authorList>
            <person name="Zhuang L."/>
            <person name="Luo L."/>
        </authorList>
    </citation>
    <scope>NUCLEOTIDE SEQUENCE [LARGE SCALE GENOMIC DNA]</scope>
    <source>
        <strain evidence="3 4">HN-Y73</strain>
    </source>
</reference>
<evidence type="ECO:0000313" key="4">
    <source>
        <dbReference type="Proteomes" id="UP000284395"/>
    </source>
</evidence>
<evidence type="ECO:0000256" key="2">
    <source>
        <dbReference type="ARBA" id="ARBA00022679"/>
    </source>
</evidence>
<comment type="caution">
    <text evidence="3">The sequence shown here is derived from an EMBL/GenBank/DDBJ whole genome shotgun (WGS) entry which is preliminary data.</text>
</comment>
<organism evidence="3 4">
    <name type="scientific">Altericroceibacterium spongiae</name>
    <dbReference type="NCBI Taxonomy" id="2320269"/>
    <lineage>
        <taxon>Bacteria</taxon>
        <taxon>Pseudomonadati</taxon>
        <taxon>Pseudomonadota</taxon>
        <taxon>Alphaproteobacteria</taxon>
        <taxon>Sphingomonadales</taxon>
        <taxon>Erythrobacteraceae</taxon>
        <taxon>Altericroceibacterium</taxon>
    </lineage>
</organism>
<dbReference type="GO" id="GO:0032259">
    <property type="term" value="P:methylation"/>
    <property type="evidence" value="ECO:0007669"/>
    <property type="project" value="UniProtKB-KW"/>
</dbReference>
<dbReference type="OrthoDB" id="9793723at2"/>
<evidence type="ECO:0000313" key="3">
    <source>
        <dbReference type="EMBL" id="RKF23506.1"/>
    </source>
</evidence>
<dbReference type="PANTHER" id="PTHR13090">
    <property type="entry name" value="ARGININE-HYDROXYLASE NDUFAF5, MITOCHONDRIAL"/>
    <property type="match status" value="1"/>
</dbReference>
<sequence length="264" mass="28382">MSDQTPPRIFSPDRRKAIRQRAVALQARPDAAHFVLDDMVEDVIERLAFLRHEPESALIIGDWTGKLAGELAGRGCAVTQADPGALNNIPALDEEQPYPAGAFDLIVSLGTLDTVNDLPGALIHIREALADSGLAIASFPGAGSLPALRTIMMEADGDRPAARMHPMVDVRAGAQLLQRVNWASPVVDTHSIAVRYRSLHGLVDDIHAQGLGCALTSRAPMISREALERAEKAFAKLADNDGKVCETFEVLTLSGWKPKGGQFL</sequence>
<dbReference type="GO" id="GO:0008168">
    <property type="term" value="F:methyltransferase activity"/>
    <property type="evidence" value="ECO:0007669"/>
    <property type="project" value="UniProtKB-KW"/>
</dbReference>
<dbReference type="EMBL" id="RAPF01000001">
    <property type="protein sequence ID" value="RKF23506.1"/>
    <property type="molecule type" value="Genomic_DNA"/>
</dbReference>
<dbReference type="InterPro" id="IPR029063">
    <property type="entry name" value="SAM-dependent_MTases_sf"/>
</dbReference>
<keyword evidence="1 3" id="KW-0489">Methyltransferase</keyword>
<dbReference type="PANTHER" id="PTHR13090:SF1">
    <property type="entry name" value="ARGININE-HYDROXYLASE NDUFAF5, MITOCHONDRIAL"/>
    <property type="match status" value="1"/>
</dbReference>
<name>A0A420ES01_9SPHN</name>
<dbReference type="Proteomes" id="UP000284395">
    <property type="component" value="Unassembled WGS sequence"/>
</dbReference>
<dbReference type="SUPFAM" id="SSF53335">
    <property type="entry name" value="S-adenosyl-L-methionine-dependent methyltransferases"/>
    <property type="match status" value="1"/>
</dbReference>
<accession>A0A420ES01</accession>
<keyword evidence="4" id="KW-1185">Reference proteome</keyword>
<proteinExistence type="predicted"/>
<protein>
    <submittedName>
        <fullName evidence="3">Methyltransferase domain-containing protein</fullName>
    </submittedName>
</protein>
<evidence type="ECO:0000256" key="1">
    <source>
        <dbReference type="ARBA" id="ARBA00022603"/>
    </source>
</evidence>
<dbReference type="AlphaFoldDB" id="A0A420ES01"/>
<keyword evidence="2 3" id="KW-0808">Transferase</keyword>
<dbReference type="RefSeq" id="WP_120323411.1">
    <property type="nucleotide sequence ID" value="NZ_RAPF01000001.1"/>
</dbReference>
<dbReference type="Gene3D" id="3.40.50.150">
    <property type="entry name" value="Vaccinia Virus protein VP39"/>
    <property type="match status" value="1"/>
</dbReference>
<gene>
    <name evidence="3" type="ORF">D6851_03335</name>
</gene>
<dbReference type="Pfam" id="PF13489">
    <property type="entry name" value="Methyltransf_23"/>
    <property type="match status" value="1"/>
</dbReference>